<keyword evidence="3" id="KW-0804">Transcription</keyword>
<dbReference type="GO" id="GO:0003899">
    <property type="term" value="F:DNA-directed RNA polymerase activity"/>
    <property type="evidence" value="ECO:0007669"/>
    <property type="project" value="InterPro"/>
</dbReference>
<evidence type="ECO:0000313" key="7">
    <source>
        <dbReference type="EMBL" id="CAE0243326.1"/>
    </source>
</evidence>
<protein>
    <recommendedName>
        <fullName evidence="6">DNA-directed RNA polymerase RBP11-like dimerisation domain-containing protein</fullName>
    </recommendedName>
</protein>
<dbReference type="PANTHER" id="PTHR13946:SF28">
    <property type="entry name" value="DNA-DIRECTED RNA POLYMERASES I AND III SUBUNIT RPAC2"/>
    <property type="match status" value="1"/>
</dbReference>
<organism evidence="7">
    <name type="scientific">Palpitomonas bilix</name>
    <dbReference type="NCBI Taxonomy" id="652834"/>
    <lineage>
        <taxon>Eukaryota</taxon>
        <taxon>Eukaryota incertae sedis</taxon>
    </lineage>
</organism>
<dbReference type="HAMAP" id="MF_00261">
    <property type="entry name" value="RNApol_arch_Rpo11"/>
    <property type="match status" value="1"/>
</dbReference>
<dbReference type="InterPro" id="IPR008193">
    <property type="entry name" value="RNA_pol_Rpb11_13-16kDa_CS"/>
</dbReference>
<comment type="subcellular location">
    <subcellularLocation>
        <location evidence="1">Nucleus</location>
    </subcellularLocation>
</comment>
<dbReference type="EMBL" id="HBIB01008825">
    <property type="protein sequence ID" value="CAE0243326.1"/>
    <property type="molecule type" value="Transcribed_RNA"/>
</dbReference>
<dbReference type="CDD" id="cd07029">
    <property type="entry name" value="RNAP_I_III_AC19"/>
    <property type="match status" value="1"/>
</dbReference>
<dbReference type="Pfam" id="PF13656">
    <property type="entry name" value="RNA_pol_L_2"/>
    <property type="match status" value="1"/>
</dbReference>
<evidence type="ECO:0000256" key="1">
    <source>
        <dbReference type="ARBA" id="ARBA00004123"/>
    </source>
</evidence>
<dbReference type="GO" id="GO:0005736">
    <property type="term" value="C:RNA polymerase I complex"/>
    <property type="evidence" value="ECO:0007669"/>
    <property type="project" value="TreeGrafter"/>
</dbReference>
<dbReference type="GO" id="GO:0003677">
    <property type="term" value="F:DNA binding"/>
    <property type="evidence" value="ECO:0007669"/>
    <property type="project" value="InterPro"/>
</dbReference>
<dbReference type="PROSITE" id="PS01154">
    <property type="entry name" value="RNA_POL_L_13KD"/>
    <property type="match status" value="1"/>
</dbReference>
<keyword evidence="4" id="KW-0539">Nucleus</keyword>
<dbReference type="AlphaFoldDB" id="A0A7S3D2W4"/>
<dbReference type="GO" id="GO:0005666">
    <property type="term" value="C:RNA polymerase III complex"/>
    <property type="evidence" value="ECO:0007669"/>
    <property type="project" value="TreeGrafter"/>
</dbReference>
<dbReference type="Gene3D" id="3.30.1360.10">
    <property type="entry name" value="RNA polymerase, RBP11-like subunit"/>
    <property type="match status" value="1"/>
</dbReference>
<feature type="domain" description="DNA-directed RNA polymerase RBP11-like dimerisation" evidence="6">
    <location>
        <begin position="18"/>
        <end position="90"/>
    </location>
</feature>
<dbReference type="GO" id="GO:0006362">
    <property type="term" value="P:transcription elongation by RNA polymerase I"/>
    <property type="evidence" value="ECO:0007669"/>
    <property type="project" value="TreeGrafter"/>
</dbReference>
<evidence type="ECO:0000259" key="6">
    <source>
        <dbReference type="Pfam" id="PF13656"/>
    </source>
</evidence>
<dbReference type="PANTHER" id="PTHR13946">
    <property type="entry name" value="DNA-DIRECTED RNA POLYMERASE I,II,III"/>
    <property type="match status" value="1"/>
</dbReference>
<gene>
    <name evidence="7" type="ORF">PBIL07802_LOCUS5492</name>
</gene>
<dbReference type="InterPro" id="IPR022905">
    <property type="entry name" value="Rpo11-like"/>
</dbReference>
<proteinExistence type="inferred from homology"/>
<dbReference type="InterPro" id="IPR036603">
    <property type="entry name" value="RBP11-like"/>
</dbReference>
<dbReference type="InterPro" id="IPR009025">
    <property type="entry name" value="RBP11-like_dimer"/>
</dbReference>
<evidence type="ECO:0000256" key="2">
    <source>
        <dbReference type="ARBA" id="ARBA00022478"/>
    </source>
</evidence>
<dbReference type="InterPro" id="IPR033898">
    <property type="entry name" value="RNAP_AC19"/>
</dbReference>
<name>A0A7S3D2W4_9EUKA</name>
<sequence>MENEPKKVEITADSTESCATFVFHEEDHTVGNTLRYMLNRDEDVDFVGYSVPHPLERKMNLRVQVQENGSATGSLMQAMDGIVNLCNIVEAKYKGAMDKYEREHADSSEMEV</sequence>
<keyword evidence="2" id="KW-0240">DNA-directed RNA polymerase</keyword>
<reference evidence="7" key="1">
    <citation type="submission" date="2021-01" db="EMBL/GenBank/DDBJ databases">
        <authorList>
            <person name="Corre E."/>
            <person name="Pelletier E."/>
            <person name="Niang G."/>
            <person name="Scheremetjew M."/>
            <person name="Finn R."/>
            <person name="Kale V."/>
            <person name="Holt S."/>
            <person name="Cochrane G."/>
            <person name="Meng A."/>
            <person name="Brown T."/>
            <person name="Cohen L."/>
        </authorList>
    </citation>
    <scope>NUCLEOTIDE SEQUENCE</scope>
    <source>
        <strain evidence="7">NIES-2562</strain>
    </source>
</reference>
<evidence type="ECO:0000256" key="4">
    <source>
        <dbReference type="ARBA" id="ARBA00023242"/>
    </source>
</evidence>
<evidence type="ECO:0000256" key="3">
    <source>
        <dbReference type="ARBA" id="ARBA00023163"/>
    </source>
</evidence>
<dbReference type="GO" id="GO:0006383">
    <property type="term" value="P:transcription by RNA polymerase III"/>
    <property type="evidence" value="ECO:0007669"/>
    <property type="project" value="TreeGrafter"/>
</dbReference>
<evidence type="ECO:0000256" key="5">
    <source>
        <dbReference type="ARBA" id="ARBA00025751"/>
    </source>
</evidence>
<dbReference type="SUPFAM" id="SSF55257">
    <property type="entry name" value="RBP11-like subunits of RNA polymerase"/>
    <property type="match status" value="1"/>
</dbReference>
<accession>A0A7S3D2W4</accession>
<dbReference type="GO" id="GO:0046983">
    <property type="term" value="F:protein dimerization activity"/>
    <property type="evidence" value="ECO:0007669"/>
    <property type="project" value="InterPro"/>
</dbReference>
<comment type="similarity">
    <text evidence="5">Belongs to the archaeal Rpo11/eukaryotic RPB11/RPC19 RNA polymerase subunit family.</text>
</comment>